<evidence type="ECO:0000259" key="2">
    <source>
        <dbReference type="Pfam" id="PF11510"/>
    </source>
</evidence>
<evidence type="ECO:0000256" key="1">
    <source>
        <dbReference type="SAM" id="MobiDB-lite"/>
    </source>
</evidence>
<feature type="region of interest" description="Disordered" evidence="1">
    <location>
        <begin position="193"/>
        <end position="275"/>
    </location>
</feature>
<dbReference type="AlphaFoldDB" id="A0ABD2HD05"/>
<comment type="caution">
    <text evidence="3">The sequence shown here is derived from an EMBL/GenBank/DDBJ whole genome shotgun (WGS) entry which is preliminary data.</text>
</comment>
<reference evidence="3 4" key="2">
    <citation type="journal article" date="2024" name="G3 (Bethesda)">
        <title>The genome of the cryopelagic Antarctic bald notothen, Trematomus borchgrevinki.</title>
        <authorList>
            <person name="Rayamajhi N."/>
            <person name="Rivera-Colon A.G."/>
            <person name="Minhas B.F."/>
            <person name="Cheng C.C."/>
            <person name="Catchen J.M."/>
        </authorList>
    </citation>
    <scope>NUCLEOTIDE SEQUENCE [LARGE SCALE GENOMIC DNA]</scope>
    <source>
        <strain evidence="3">AGRC-2024</strain>
    </source>
</reference>
<dbReference type="Proteomes" id="UP001619887">
    <property type="component" value="Unassembled WGS sequence"/>
</dbReference>
<proteinExistence type="predicted"/>
<sequence>MSGYRHEHLPPAVSRRMDPAMFLGRFDGQSKLLVRALLCGSSGAHRALEVFHRQQRANPDMSLSNFIETLCQDEVCGPDRTGQPLTVGPLVWLFTALLKKNLLSFIHLVYFSLPCPPVLHLLKCLSQDPHRTPWMTAMIRQLERNLEVHNEEPLYTPHCGQRLKELSQRLVGSDETGGWAKCFSRQTSECERASGSSELRTQRKRKGSFLALDSDSEDTGQESKRIKVEVCGSESLDDEEKSATTELSGRLGNDAPAETPAEERTPAAAESPSDVLPEHIKVSVLQIKELLESQTEWDQSSMEMFEVLNDCDPGQVELLCSMLRFPDLPEQTLPKLCSSILAPSFDFSYSTAATLIKSLLLQKILSLSEPASRCLVTAGTSLCSRYPRPMCHALIGPVLEEKTIGNPQAELLNRLVESCLDSHYRLLVLQMTFKMTWSEAVLSIIHSLLDSKLDLSEELFTQFTGQLVSQGPKFTKSVKFAKMMLTVLTKYNSHVTAEHKQSLHSCLMVNETFLKKSLQAALKRITNS</sequence>
<keyword evidence="4" id="KW-1185">Reference proteome</keyword>
<dbReference type="CDD" id="cd07439">
    <property type="entry name" value="FANCE_c-term"/>
    <property type="match status" value="1"/>
</dbReference>
<dbReference type="InterPro" id="IPR021025">
    <property type="entry name" value="Fanconi_anaemia_gr_E_prot_C"/>
</dbReference>
<reference evidence="3 4" key="1">
    <citation type="journal article" date="2022" name="G3 (Bethesda)">
        <title>Evaluating Illumina-, Nanopore-, and PacBio-based genome assembly strategies with the bald notothen, Trematomus borchgrevinki.</title>
        <authorList>
            <person name="Rayamajhi N."/>
            <person name="Cheng C.C."/>
            <person name="Catchen J.M."/>
        </authorList>
    </citation>
    <scope>NUCLEOTIDE SEQUENCE [LARGE SCALE GENOMIC DNA]</scope>
    <source>
        <strain evidence="3">AGRC-2024</strain>
    </source>
</reference>
<evidence type="ECO:0000313" key="4">
    <source>
        <dbReference type="Proteomes" id="UP001619887"/>
    </source>
</evidence>
<organism evidence="3 4">
    <name type="scientific">Pagothenia borchgrevinki</name>
    <name type="common">Bald rockcod</name>
    <name type="synonym">Trematomus borchgrevinki</name>
    <dbReference type="NCBI Taxonomy" id="8213"/>
    <lineage>
        <taxon>Eukaryota</taxon>
        <taxon>Metazoa</taxon>
        <taxon>Chordata</taxon>
        <taxon>Craniata</taxon>
        <taxon>Vertebrata</taxon>
        <taxon>Euteleostomi</taxon>
        <taxon>Actinopterygii</taxon>
        <taxon>Neopterygii</taxon>
        <taxon>Teleostei</taxon>
        <taxon>Neoteleostei</taxon>
        <taxon>Acanthomorphata</taxon>
        <taxon>Eupercaria</taxon>
        <taxon>Perciformes</taxon>
        <taxon>Notothenioidei</taxon>
        <taxon>Nototheniidae</taxon>
        <taxon>Pagothenia</taxon>
    </lineage>
</organism>
<dbReference type="PANTHER" id="PTHR32094:SF5">
    <property type="entry name" value="FANCONI ANEMIA GROUP E PROTEIN"/>
    <property type="match status" value="1"/>
</dbReference>
<name>A0ABD2HD05_PAGBO</name>
<dbReference type="PANTHER" id="PTHR32094">
    <property type="entry name" value="FANCONI ANEMIA GROUP E PROTEIN"/>
    <property type="match status" value="1"/>
</dbReference>
<dbReference type="EMBL" id="JBIYXZ010002070">
    <property type="protein sequence ID" value="KAL3064182.1"/>
    <property type="molecule type" value="Genomic_DNA"/>
</dbReference>
<feature type="domain" description="Fanconi Anaemia group E protein C-terminal" evidence="2">
    <location>
        <begin position="298"/>
        <end position="525"/>
    </location>
</feature>
<protein>
    <recommendedName>
        <fullName evidence="2">Fanconi Anaemia group E protein C-terminal domain-containing protein</fullName>
    </recommendedName>
</protein>
<accession>A0ABD2HD05</accession>
<gene>
    <name evidence="3" type="ORF">OYC64_000461</name>
</gene>
<dbReference type="Pfam" id="PF11510">
    <property type="entry name" value="FA_FANCE"/>
    <property type="match status" value="1"/>
</dbReference>
<dbReference type="InterPro" id="IPR039685">
    <property type="entry name" value="FANCE"/>
</dbReference>
<dbReference type="Gene3D" id="1.25.40.480">
    <property type="match status" value="1"/>
</dbReference>
<evidence type="ECO:0000313" key="3">
    <source>
        <dbReference type="EMBL" id="KAL3064182.1"/>
    </source>
</evidence>